<keyword evidence="1 4" id="KW-0479">Metal-binding</keyword>
<dbReference type="GO" id="GO:0046872">
    <property type="term" value="F:metal ion binding"/>
    <property type="evidence" value="ECO:0007669"/>
    <property type="project" value="UniProtKB-KW"/>
</dbReference>
<proteinExistence type="predicted"/>
<evidence type="ECO:0000313" key="7">
    <source>
        <dbReference type="Ensembl" id="ENSLOCP00000004214.1"/>
    </source>
</evidence>
<keyword evidence="8" id="KW-1185">Reference proteome</keyword>
<feature type="compositionally biased region" description="Low complexity" evidence="5">
    <location>
        <begin position="102"/>
        <end position="113"/>
    </location>
</feature>
<keyword evidence="3 4" id="KW-0440">LIM domain</keyword>
<evidence type="ECO:0000256" key="1">
    <source>
        <dbReference type="ARBA" id="ARBA00022723"/>
    </source>
</evidence>
<feature type="compositionally biased region" description="Basic and acidic residues" evidence="5">
    <location>
        <begin position="650"/>
        <end position="669"/>
    </location>
</feature>
<dbReference type="Proteomes" id="UP000018468">
    <property type="component" value="Linkage group LG4"/>
</dbReference>
<feature type="region of interest" description="Disordered" evidence="5">
    <location>
        <begin position="531"/>
        <end position="752"/>
    </location>
</feature>
<dbReference type="Bgee" id="ENSLOCG00000003551">
    <property type="expression patterns" value="Expressed in zone of skin and 13 other cell types or tissues"/>
</dbReference>
<organism evidence="7 8">
    <name type="scientific">Lepisosteus oculatus</name>
    <name type="common">Spotted gar</name>
    <dbReference type="NCBI Taxonomy" id="7918"/>
    <lineage>
        <taxon>Eukaryota</taxon>
        <taxon>Metazoa</taxon>
        <taxon>Chordata</taxon>
        <taxon>Craniata</taxon>
        <taxon>Vertebrata</taxon>
        <taxon>Euteleostomi</taxon>
        <taxon>Actinopterygii</taxon>
        <taxon>Neopterygii</taxon>
        <taxon>Holostei</taxon>
        <taxon>Semionotiformes</taxon>
        <taxon>Lepisosteidae</taxon>
        <taxon>Lepisosteus</taxon>
    </lineage>
</organism>
<dbReference type="GeneTree" id="ENSGT00940000158313"/>
<feature type="region of interest" description="Disordered" evidence="5">
    <location>
        <begin position="364"/>
        <end position="387"/>
    </location>
</feature>
<feature type="region of interest" description="Disordered" evidence="5">
    <location>
        <begin position="51"/>
        <end position="197"/>
    </location>
</feature>
<name>W5M756_LEPOC</name>
<evidence type="ECO:0000256" key="5">
    <source>
        <dbReference type="SAM" id="MobiDB-lite"/>
    </source>
</evidence>
<evidence type="ECO:0000256" key="2">
    <source>
        <dbReference type="ARBA" id="ARBA00022833"/>
    </source>
</evidence>
<dbReference type="PROSITE" id="PS50023">
    <property type="entry name" value="LIM_DOMAIN_2"/>
    <property type="match status" value="1"/>
</dbReference>
<feature type="compositionally biased region" description="Basic and acidic residues" evidence="5">
    <location>
        <begin position="146"/>
        <end position="157"/>
    </location>
</feature>
<feature type="domain" description="LIM zinc-binding" evidence="6">
    <location>
        <begin position="397"/>
        <end position="457"/>
    </location>
</feature>
<dbReference type="InterPro" id="IPR001781">
    <property type="entry name" value="Znf_LIM"/>
</dbReference>
<feature type="compositionally biased region" description="Acidic residues" evidence="5">
    <location>
        <begin position="689"/>
        <end position="708"/>
    </location>
</feature>
<reference evidence="7" key="3">
    <citation type="submission" date="2025-09" db="UniProtKB">
        <authorList>
            <consortium name="Ensembl"/>
        </authorList>
    </citation>
    <scope>IDENTIFICATION</scope>
</reference>
<dbReference type="PANTHER" id="PTHR24206">
    <property type="entry name" value="OS06G0237300 PROTEIN"/>
    <property type="match status" value="1"/>
</dbReference>
<feature type="compositionally biased region" description="Basic and acidic residues" evidence="5">
    <location>
        <begin position="598"/>
        <end position="616"/>
    </location>
</feature>
<reference evidence="8" key="1">
    <citation type="submission" date="2011-12" db="EMBL/GenBank/DDBJ databases">
        <title>The Draft Genome of Lepisosteus oculatus.</title>
        <authorList>
            <consortium name="The Broad Institute Genome Assembly &amp; Analysis Group"/>
            <consortium name="Computational R&amp;D Group"/>
            <consortium name="and Sequencing Platform"/>
            <person name="Di Palma F."/>
            <person name="Alfoldi J."/>
            <person name="Johnson J."/>
            <person name="Berlin A."/>
            <person name="Gnerre S."/>
            <person name="Jaffe D."/>
            <person name="MacCallum I."/>
            <person name="Young S."/>
            <person name="Walker B.J."/>
            <person name="Lander E.S."/>
            <person name="Lindblad-Toh K."/>
        </authorList>
    </citation>
    <scope>NUCLEOTIDE SEQUENCE [LARGE SCALE GENOMIC DNA]</scope>
</reference>
<dbReference type="EMBL" id="AHAT01018543">
    <property type="status" value="NOT_ANNOTATED_CDS"/>
    <property type="molecule type" value="Genomic_DNA"/>
</dbReference>
<feature type="compositionally biased region" description="Pro residues" evidence="5">
    <location>
        <begin position="90"/>
        <end position="101"/>
    </location>
</feature>
<keyword evidence="2 4" id="KW-0862">Zinc</keyword>
<feature type="compositionally biased region" description="Basic and acidic residues" evidence="5">
    <location>
        <begin position="540"/>
        <end position="550"/>
    </location>
</feature>
<dbReference type="SUPFAM" id="SSF57716">
    <property type="entry name" value="Glucocorticoid receptor-like (DNA-binding domain)"/>
    <property type="match status" value="2"/>
</dbReference>
<dbReference type="Ensembl" id="ENSLOCT00000004222.1">
    <property type="protein sequence ID" value="ENSLOCP00000004214.1"/>
    <property type="gene ID" value="ENSLOCG00000003551.1"/>
</dbReference>
<dbReference type="AlphaFoldDB" id="W5M756"/>
<evidence type="ECO:0000256" key="3">
    <source>
        <dbReference type="ARBA" id="ARBA00023038"/>
    </source>
</evidence>
<dbReference type="PROSITE" id="PS00478">
    <property type="entry name" value="LIM_DOMAIN_1"/>
    <property type="match status" value="1"/>
</dbReference>
<dbReference type="SMART" id="SM00132">
    <property type="entry name" value="LIM"/>
    <property type="match status" value="1"/>
</dbReference>
<evidence type="ECO:0000313" key="8">
    <source>
        <dbReference type="Proteomes" id="UP000018468"/>
    </source>
</evidence>
<evidence type="ECO:0000259" key="6">
    <source>
        <dbReference type="PROSITE" id="PS50023"/>
    </source>
</evidence>
<feature type="region of interest" description="Disordered" evidence="5">
    <location>
        <begin position="476"/>
        <end position="515"/>
    </location>
</feature>
<dbReference type="CDD" id="cd09485">
    <property type="entry name" value="LIM_Eplin_alpha_beta"/>
    <property type="match status" value="1"/>
</dbReference>
<evidence type="ECO:0000256" key="4">
    <source>
        <dbReference type="PROSITE-ProRule" id="PRU00125"/>
    </source>
</evidence>
<accession>W5M756</accession>
<protein>
    <submittedName>
        <fullName evidence="7">LIM domain and actin binding 1a</fullName>
    </submittedName>
</protein>
<feature type="compositionally biased region" description="Polar residues" evidence="5">
    <location>
        <begin position="366"/>
        <end position="380"/>
    </location>
</feature>
<reference evidence="7" key="2">
    <citation type="submission" date="2025-08" db="UniProtKB">
        <authorList>
            <consortium name="Ensembl"/>
        </authorList>
    </citation>
    <scope>IDENTIFICATION</scope>
</reference>
<dbReference type="InterPro" id="IPR028740">
    <property type="entry name" value="EPLIN_Lim_dom"/>
</dbReference>
<dbReference type="Gene3D" id="2.10.110.10">
    <property type="entry name" value="Cysteine Rich Protein"/>
    <property type="match status" value="1"/>
</dbReference>
<sequence>MASRREMAASPFSRRQWASQSLRVTAKELSLVSTRSKGNAIAEKFSKYQKAAEEASTEKKKHGIDTLPPSFRKGNLSVLKKRWEQQPATHDPPPPPTPPSTAPRARPCARPDPAQSPPGESRSSQDSAGRPKSPGSALVPGSRFRYPSEGERAGGREEQEDDAAMERKLWRQNDGADGESMVAGTTSPGGSVHIEKPSVPLNSLKRLFEKGESTQGKLFQNQTVSHLILESPLQTFSPAKLLILNGWLLDSIVAFESKVKSGSGGSSPDKLLEMTSLKDRMAKYQAAVSKQEPLPAGHGDTTLSVHSVDQKENVPPSPLDKQRVQQREFPHLLKSWKVHFSMPGKVIPPALSLSTRCLGEGESRKLSSSVLNQPVSSGPSETAHPKPVRKFQLPARETCVSCQKTVYPLERLIANQQIYHNACFRCSHCNSKLSLSTFASLHGTVYCKPHFNQLFKAKGNYDEGFGHRPHKELWEARADSEEPEAASEALREERVQPPQETAPPDKRESPLVEESPLAKVNILAASLETRAQAVATPERPTSEKPAETRRLKIAWPPPSDGERGSPVGGVGEGGPVKPFRAKWPPETESGAPPVPSLERSEISRLRRSSSLKERSRPFTLSPSPAPAAAPAPRERTAELESCPAPVPRGAEPERKGTREEERMQEERVEVTGPEQEGEEKPATQLQGQSEEEEEEVEEEEERKEEEKEELQHFSPLPPKRAASPEVLTPEVKHNRSSQDVGFWEGEEDGGRVSVEELIKKNRYYDDDDEEE</sequence>
<dbReference type="Pfam" id="PF00412">
    <property type="entry name" value="LIM"/>
    <property type="match status" value="1"/>
</dbReference>